<organism evidence="3 4">
    <name type="scientific">Orrella marina</name>
    <dbReference type="NCBI Taxonomy" id="2163011"/>
    <lineage>
        <taxon>Bacteria</taxon>
        <taxon>Pseudomonadati</taxon>
        <taxon>Pseudomonadota</taxon>
        <taxon>Betaproteobacteria</taxon>
        <taxon>Burkholderiales</taxon>
        <taxon>Alcaligenaceae</taxon>
        <taxon>Orrella</taxon>
    </lineage>
</organism>
<dbReference type="KEGG" id="boz:DBV39_08000"/>
<dbReference type="EMBL" id="CP028901">
    <property type="protein sequence ID" value="AWB35717.1"/>
    <property type="molecule type" value="Genomic_DNA"/>
</dbReference>
<dbReference type="SUPFAM" id="SSF110857">
    <property type="entry name" value="Gamma-glutamyl cyclotransferase-like"/>
    <property type="match status" value="1"/>
</dbReference>
<dbReference type="GO" id="GO:0061928">
    <property type="term" value="F:glutathione specific gamma-glutamylcyclotransferase activity"/>
    <property type="evidence" value="ECO:0007669"/>
    <property type="project" value="UniProtKB-EC"/>
</dbReference>
<evidence type="ECO:0000313" key="4">
    <source>
        <dbReference type="Proteomes" id="UP000244571"/>
    </source>
</evidence>
<reference evidence="3 4" key="1">
    <citation type="submission" date="2018-04" db="EMBL/GenBank/DDBJ databases">
        <title>Bordetella sp. HZ20 isolated from seawater.</title>
        <authorList>
            <person name="Sun C."/>
        </authorList>
    </citation>
    <scope>NUCLEOTIDE SEQUENCE [LARGE SCALE GENOMIC DNA]</scope>
    <source>
        <strain evidence="3 4">HZ20</strain>
    </source>
</reference>
<name>A0A2R4XPH5_9BURK</name>
<dbReference type="EC" id="4.3.2.7" evidence="1"/>
<dbReference type="InterPro" id="IPR006840">
    <property type="entry name" value="ChaC"/>
</dbReference>
<dbReference type="GO" id="GO:0005737">
    <property type="term" value="C:cytoplasm"/>
    <property type="evidence" value="ECO:0007669"/>
    <property type="project" value="TreeGrafter"/>
</dbReference>
<dbReference type="Pfam" id="PF04752">
    <property type="entry name" value="ChaC"/>
    <property type="match status" value="1"/>
</dbReference>
<keyword evidence="4" id="KW-1185">Reference proteome</keyword>
<keyword evidence="3" id="KW-0808">Transferase</keyword>
<keyword evidence="2" id="KW-0456">Lyase</keyword>
<evidence type="ECO:0000256" key="2">
    <source>
        <dbReference type="ARBA" id="ARBA00023239"/>
    </source>
</evidence>
<evidence type="ECO:0000313" key="3">
    <source>
        <dbReference type="EMBL" id="AWB35717.1"/>
    </source>
</evidence>
<dbReference type="OrthoDB" id="9795692at2"/>
<dbReference type="AlphaFoldDB" id="A0A2R4XPH5"/>
<protein>
    <recommendedName>
        <fullName evidence="1">glutathione-specific gamma-glutamylcyclotransferase</fullName>
        <ecNumber evidence="1">4.3.2.7</ecNumber>
    </recommendedName>
</protein>
<proteinExistence type="predicted"/>
<dbReference type="Proteomes" id="UP000244571">
    <property type="component" value="Chromosome"/>
</dbReference>
<dbReference type="GO" id="GO:0016740">
    <property type="term" value="F:transferase activity"/>
    <property type="evidence" value="ECO:0007669"/>
    <property type="project" value="UniProtKB-KW"/>
</dbReference>
<dbReference type="GO" id="GO:0006751">
    <property type="term" value="P:glutathione catabolic process"/>
    <property type="evidence" value="ECO:0007669"/>
    <property type="project" value="InterPro"/>
</dbReference>
<gene>
    <name evidence="3" type="ORF">DBV39_08000</name>
</gene>
<dbReference type="CDD" id="cd06661">
    <property type="entry name" value="GGCT_like"/>
    <property type="match status" value="1"/>
</dbReference>
<dbReference type="Gene3D" id="3.10.490.10">
    <property type="entry name" value="Gamma-glutamyl cyclotransferase-like"/>
    <property type="match status" value="1"/>
</dbReference>
<dbReference type="PANTHER" id="PTHR12192:SF2">
    <property type="entry name" value="GLUTATHIONE-SPECIFIC GAMMA-GLUTAMYLCYCLOTRANSFERASE 2"/>
    <property type="match status" value="1"/>
</dbReference>
<accession>A0A2R4XPH5</accession>
<evidence type="ECO:0000256" key="1">
    <source>
        <dbReference type="ARBA" id="ARBA00012344"/>
    </source>
</evidence>
<dbReference type="InterPro" id="IPR013024">
    <property type="entry name" value="GGCT-like"/>
</dbReference>
<sequence>MKQAISHWQGDQDIWVYGYGSLIWNPEFEYAEKRIGTLRGHHRALCLWSRVNRGTPQEPGLVFGLDRGGSCRGMAFRIQARDVLDMLPNLWRREMSTGAYLPRWLRCDTEHGHVKALAFVIDRTSPGYVKEPPCDHAIEIIHRASGSYGPCVDYVLQTHQALSAAGIHDARLHQIAQQLRTRTGG</sequence>
<dbReference type="InterPro" id="IPR036568">
    <property type="entry name" value="GGCT-like_sf"/>
</dbReference>
<dbReference type="PANTHER" id="PTHR12192">
    <property type="entry name" value="CATION TRANSPORT PROTEIN CHAC-RELATED"/>
    <property type="match status" value="1"/>
</dbReference>